<dbReference type="GO" id="GO:0006508">
    <property type="term" value="P:proteolysis"/>
    <property type="evidence" value="ECO:0007669"/>
    <property type="project" value="UniProtKB-KW"/>
</dbReference>
<keyword evidence="2" id="KW-0645">Protease</keyword>
<organism evidence="2 3">
    <name type="scientific">Novosphingobium chloroacetimidivorans</name>
    <dbReference type="NCBI Taxonomy" id="1428314"/>
    <lineage>
        <taxon>Bacteria</taxon>
        <taxon>Pseudomonadati</taxon>
        <taxon>Pseudomonadota</taxon>
        <taxon>Alphaproteobacteria</taxon>
        <taxon>Sphingomonadales</taxon>
        <taxon>Sphingomonadaceae</taxon>
        <taxon>Novosphingobium</taxon>
    </lineage>
</organism>
<evidence type="ECO:0000313" key="2">
    <source>
        <dbReference type="EMBL" id="MBB4856831.1"/>
    </source>
</evidence>
<dbReference type="GO" id="GO:0008233">
    <property type="term" value="F:peptidase activity"/>
    <property type="evidence" value="ECO:0007669"/>
    <property type="project" value="UniProtKB-KW"/>
</dbReference>
<dbReference type="PANTHER" id="PTHR12558">
    <property type="entry name" value="CELL DIVISION CYCLE 16,23,27"/>
    <property type="match status" value="1"/>
</dbReference>
<accession>A0A7W7K6L1</accession>
<proteinExistence type="predicted"/>
<keyword evidence="3" id="KW-1185">Reference proteome</keyword>
<reference evidence="2 3" key="1">
    <citation type="submission" date="2020-08" db="EMBL/GenBank/DDBJ databases">
        <title>Functional genomics of gut bacteria from endangered species of beetles.</title>
        <authorList>
            <person name="Carlos-Shanley C."/>
        </authorList>
    </citation>
    <scope>NUCLEOTIDE SEQUENCE [LARGE SCALE GENOMIC DNA]</scope>
    <source>
        <strain evidence="2 3">S00245</strain>
    </source>
</reference>
<name>A0A7W7K6L1_9SPHN</name>
<dbReference type="SMART" id="SM00028">
    <property type="entry name" value="TPR"/>
    <property type="match status" value="3"/>
</dbReference>
<sequence length="572" mass="61314">MPLASHAEGEPRAALISAARQALVRNDAIDAEMKLRRALARGASREQVAAYLGNAYFRQGDRARARKWLAPGVFSRETASEGFRVLAQLEIAENNLAAADRAYDRALDVTPRDADLWVEIGRLRYRAGEHIAAIQAADHAIALNSRNVRALEFRGQLVRDRYGLLAGLPWFEAALAQAPKDLSVLGEYAASLGELGRGSEMLAVTRRMLQVNAGNPRAYYLQAVLAARAGRYELARGLLARTRGKLDGQPSTLLLEAVLELAAGNEQTASELCEQVLERQPQNQRAGPLLARALFEGGQYRYLTIRFRDEIGREDASPYVLTLAARSHEILGERDTAGALLDRAAMPERAGVRVVGQGSAIGALMAQGRSQDAATAAERALGARPGSYDNQSQAGDVQLALGNAAAAQQHYAAASQVRLPENLLLRRFEAYAAANDVRGAAEMVHGYLLQNPGSRAALRLQAGLAARGGDAGRAADILDYLRRTGSGQDVQLLTDLSLVQLAGGASDAAADAASQAYRLQRASPVAAQALALSYATLSIRRAQAMALLDKARHMLGDNPLLAQARGRLNRQG</sequence>
<keyword evidence="1" id="KW-0802">TPR repeat</keyword>
<keyword evidence="2" id="KW-0378">Hydrolase</keyword>
<dbReference type="Proteomes" id="UP000555448">
    <property type="component" value="Unassembled WGS sequence"/>
</dbReference>
<evidence type="ECO:0000313" key="3">
    <source>
        <dbReference type="Proteomes" id="UP000555448"/>
    </source>
</evidence>
<dbReference type="Pfam" id="PF13432">
    <property type="entry name" value="TPR_16"/>
    <property type="match status" value="3"/>
</dbReference>
<dbReference type="InterPro" id="IPR019734">
    <property type="entry name" value="TPR_rpt"/>
</dbReference>
<dbReference type="RefSeq" id="WP_184241742.1">
    <property type="nucleotide sequence ID" value="NZ_JACHLR010000001.1"/>
</dbReference>
<dbReference type="EMBL" id="JACHLR010000001">
    <property type="protein sequence ID" value="MBB4856831.1"/>
    <property type="molecule type" value="Genomic_DNA"/>
</dbReference>
<feature type="repeat" description="TPR" evidence="1">
    <location>
        <begin position="114"/>
        <end position="147"/>
    </location>
</feature>
<dbReference type="PROSITE" id="PS50005">
    <property type="entry name" value="TPR"/>
    <property type="match status" value="2"/>
</dbReference>
<dbReference type="PANTHER" id="PTHR12558:SF13">
    <property type="entry name" value="CELL DIVISION CYCLE PROTEIN 27 HOMOLOG"/>
    <property type="match status" value="1"/>
</dbReference>
<feature type="repeat" description="TPR" evidence="1">
    <location>
        <begin position="80"/>
        <end position="113"/>
    </location>
</feature>
<dbReference type="Gene3D" id="1.25.40.10">
    <property type="entry name" value="Tetratricopeptide repeat domain"/>
    <property type="match status" value="3"/>
</dbReference>
<protein>
    <submittedName>
        <fullName evidence="2">Putative Zn-dependent protease</fullName>
    </submittedName>
</protein>
<dbReference type="SUPFAM" id="SSF48452">
    <property type="entry name" value="TPR-like"/>
    <property type="match status" value="3"/>
</dbReference>
<dbReference type="AlphaFoldDB" id="A0A7W7K6L1"/>
<comment type="caution">
    <text evidence="2">The sequence shown here is derived from an EMBL/GenBank/DDBJ whole genome shotgun (WGS) entry which is preliminary data.</text>
</comment>
<dbReference type="InterPro" id="IPR011990">
    <property type="entry name" value="TPR-like_helical_dom_sf"/>
</dbReference>
<gene>
    <name evidence="2" type="ORF">HNO88_000128</name>
</gene>
<evidence type="ECO:0000256" key="1">
    <source>
        <dbReference type="PROSITE-ProRule" id="PRU00339"/>
    </source>
</evidence>